<organism evidence="2 3">
    <name type="scientific">Heliocybe sulcata</name>
    <dbReference type="NCBI Taxonomy" id="5364"/>
    <lineage>
        <taxon>Eukaryota</taxon>
        <taxon>Fungi</taxon>
        <taxon>Dikarya</taxon>
        <taxon>Basidiomycota</taxon>
        <taxon>Agaricomycotina</taxon>
        <taxon>Agaricomycetes</taxon>
        <taxon>Gloeophyllales</taxon>
        <taxon>Gloeophyllaceae</taxon>
        <taxon>Heliocybe</taxon>
    </lineage>
</organism>
<sequence>MTDTPSSSADRAHHRKPSLNIQLVFQDKVIPMRLRPYTSAQKIMDTALQMWHLEPGLVRFVYGGQRIREYDTPEKLNMEDGDQVDVMVEQYGGSSP</sequence>
<dbReference type="Gene3D" id="3.10.20.90">
    <property type="entry name" value="Phosphatidylinositol 3-kinase Catalytic Subunit, Chain A, domain 1"/>
    <property type="match status" value="1"/>
</dbReference>
<dbReference type="InterPro" id="IPR029071">
    <property type="entry name" value="Ubiquitin-like_domsf"/>
</dbReference>
<evidence type="ECO:0000259" key="1">
    <source>
        <dbReference type="PROSITE" id="PS50053"/>
    </source>
</evidence>
<evidence type="ECO:0000313" key="2">
    <source>
        <dbReference type="EMBL" id="TFK51340.1"/>
    </source>
</evidence>
<dbReference type="InterPro" id="IPR022617">
    <property type="entry name" value="Rad60/SUMO-like_dom"/>
</dbReference>
<dbReference type="PANTHER" id="PTHR10562">
    <property type="entry name" value="SMALL UBIQUITIN-RELATED MODIFIER"/>
    <property type="match status" value="1"/>
</dbReference>
<gene>
    <name evidence="2" type="ORF">OE88DRAFT_1659282</name>
</gene>
<dbReference type="Pfam" id="PF11976">
    <property type="entry name" value="Rad60-SLD"/>
    <property type="match status" value="1"/>
</dbReference>
<dbReference type="InterPro" id="IPR000626">
    <property type="entry name" value="Ubiquitin-like_dom"/>
</dbReference>
<evidence type="ECO:0000313" key="3">
    <source>
        <dbReference type="Proteomes" id="UP000305948"/>
    </source>
</evidence>
<accession>A0A5C3N1M3</accession>
<keyword evidence="3" id="KW-1185">Reference proteome</keyword>
<dbReference type="CDD" id="cd01763">
    <property type="entry name" value="Ubl_SUMO_like"/>
    <property type="match status" value="1"/>
</dbReference>
<feature type="domain" description="Ubiquitin-like" evidence="1">
    <location>
        <begin position="17"/>
        <end position="93"/>
    </location>
</feature>
<reference evidence="2 3" key="1">
    <citation type="journal article" date="2019" name="Nat. Ecol. Evol.">
        <title>Megaphylogeny resolves global patterns of mushroom evolution.</title>
        <authorList>
            <person name="Varga T."/>
            <person name="Krizsan K."/>
            <person name="Foldi C."/>
            <person name="Dima B."/>
            <person name="Sanchez-Garcia M."/>
            <person name="Sanchez-Ramirez S."/>
            <person name="Szollosi G.J."/>
            <person name="Szarkandi J.G."/>
            <person name="Papp V."/>
            <person name="Albert L."/>
            <person name="Andreopoulos W."/>
            <person name="Angelini C."/>
            <person name="Antonin V."/>
            <person name="Barry K.W."/>
            <person name="Bougher N.L."/>
            <person name="Buchanan P."/>
            <person name="Buyck B."/>
            <person name="Bense V."/>
            <person name="Catcheside P."/>
            <person name="Chovatia M."/>
            <person name="Cooper J."/>
            <person name="Damon W."/>
            <person name="Desjardin D."/>
            <person name="Finy P."/>
            <person name="Geml J."/>
            <person name="Haridas S."/>
            <person name="Hughes K."/>
            <person name="Justo A."/>
            <person name="Karasinski D."/>
            <person name="Kautmanova I."/>
            <person name="Kiss B."/>
            <person name="Kocsube S."/>
            <person name="Kotiranta H."/>
            <person name="LaButti K.M."/>
            <person name="Lechner B.E."/>
            <person name="Liimatainen K."/>
            <person name="Lipzen A."/>
            <person name="Lukacs Z."/>
            <person name="Mihaltcheva S."/>
            <person name="Morgado L.N."/>
            <person name="Niskanen T."/>
            <person name="Noordeloos M.E."/>
            <person name="Ohm R.A."/>
            <person name="Ortiz-Santana B."/>
            <person name="Ovrebo C."/>
            <person name="Racz N."/>
            <person name="Riley R."/>
            <person name="Savchenko A."/>
            <person name="Shiryaev A."/>
            <person name="Soop K."/>
            <person name="Spirin V."/>
            <person name="Szebenyi C."/>
            <person name="Tomsovsky M."/>
            <person name="Tulloss R.E."/>
            <person name="Uehling J."/>
            <person name="Grigoriev I.V."/>
            <person name="Vagvolgyi C."/>
            <person name="Papp T."/>
            <person name="Martin F.M."/>
            <person name="Miettinen O."/>
            <person name="Hibbett D.S."/>
            <person name="Nagy L.G."/>
        </authorList>
    </citation>
    <scope>NUCLEOTIDE SEQUENCE [LARGE SCALE GENOMIC DNA]</scope>
    <source>
        <strain evidence="2 3">OMC1185</strain>
    </source>
</reference>
<dbReference type="Proteomes" id="UP000305948">
    <property type="component" value="Unassembled WGS sequence"/>
</dbReference>
<name>A0A5C3N1M3_9AGAM</name>
<dbReference type="SUPFAM" id="SSF54236">
    <property type="entry name" value="Ubiquitin-like"/>
    <property type="match status" value="1"/>
</dbReference>
<dbReference type="OrthoDB" id="442921at2759"/>
<dbReference type="STRING" id="5364.A0A5C3N1M3"/>
<proteinExistence type="predicted"/>
<dbReference type="AlphaFoldDB" id="A0A5C3N1M3"/>
<protein>
    <submittedName>
        <fullName evidence="2">Ubiquitin-like protein</fullName>
    </submittedName>
</protein>
<dbReference type="EMBL" id="ML213511">
    <property type="protein sequence ID" value="TFK51340.1"/>
    <property type="molecule type" value="Genomic_DNA"/>
</dbReference>
<dbReference type="PROSITE" id="PS50053">
    <property type="entry name" value="UBIQUITIN_2"/>
    <property type="match status" value="1"/>
</dbReference>